<proteinExistence type="predicted"/>
<protein>
    <submittedName>
        <fullName evidence="2">Uncharacterized protein</fullName>
    </submittedName>
</protein>
<dbReference type="AlphaFoldDB" id="A0A317E9X0"/>
<evidence type="ECO:0000313" key="3">
    <source>
        <dbReference type="Proteomes" id="UP000246077"/>
    </source>
</evidence>
<accession>A0A317E9X0</accession>
<sequence>MPDRVGRRPDRRERAPAALLAGEQGRPAGRYGHFPGPERRARHRPDRQGCRPRKKLRGAVRHGLAARRRQPTADGDLAADLKASGLSPEQVQDYLASRRHAAGEDFEVWPENEAALDLWAAVEGRWVFVAQGWAAPMGGMMIEGVPAGLDMQAVAICAAALGQTLDRALLGDLATMEDEALKILAEQRAARR</sequence>
<dbReference type="Pfam" id="PF08809">
    <property type="entry name" value="DUF1799"/>
    <property type="match status" value="1"/>
</dbReference>
<evidence type="ECO:0000256" key="1">
    <source>
        <dbReference type="SAM" id="MobiDB-lite"/>
    </source>
</evidence>
<organism evidence="2 3">
    <name type="scientific">Zavarzinia compransoris</name>
    <dbReference type="NCBI Taxonomy" id="1264899"/>
    <lineage>
        <taxon>Bacteria</taxon>
        <taxon>Pseudomonadati</taxon>
        <taxon>Pseudomonadota</taxon>
        <taxon>Alphaproteobacteria</taxon>
        <taxon>Rhodospirillales</taxon>
        <taxon>Zavarziniaceae</taxon>
        <taxon>Zavarzinia</taxon>
    </lineage>
</organism>
<name>A0A317E9X0_9PROT</name>
<keyword evidence="3" id="KW-1185">Reference proteome</keyword>
<dbReference type="Proteomes" id="UP000246077">
    <property type="component" value="Unassembled WGS sequence"/>
</dbReference>
<gene>
    <name evidence="2" type="ORF">DKG75_01940</name>
</gene>
<evidence type="ECO:0000313" key="2">
    <source>
        <dbReference type="EMBL" id="PWR23352.1"/>
    </source>
</evidence>
<feature type="compositionally biased region" description="Basic residues" evidence="1">
    <location>
        <begin position="40"/>
        <end position="51"/>
    </location>
</feature>
<reference evidence="3" key="1">
    <citation type="submission" date="2018-05" db="EMBL/GenBank/DDBJ databases">
        <title>Zavarzinia sp. HR-AS.</title>
        <authorList>
            <person name="Lee Y."/>
            <person name="Jeon C.O."/>
        </authorList>
    </citation>
    <scope>NUCLEOTIDE SEQUENCE [LARGE SCALE GENOMIC DNA]</scope>
    <source>
        <strain evidence="3">DSM 1231</strain>
    </source>
</reference>
<dbReference type="OrthoDB" id="6169380at2"/>
<dbReference type="InterPro" id="IPR014915">
    <property type="entry name" value="Phage_TLS_TfmB"/>
</dbReference>
<feature type="region of interest" description="Disordered" evidence="1">
    <location>
        <begin position="1"/>
        <end position="51"/>
    </location>
</feature>
<dbReference type="EMBL" id="QGLF01000001">
    <property type="protein sequence ID" value="PWR23352.1"/>
    <property type="molecule type" value="Genomic_DNA"/>
</dbReference>
<feature type="compositionally biased region" description="Basic and acidic residues" evidence="1">
    <location>
        <begin position="1"/>
        <end position="15"/>
    </location>
</feature>
<comment type="caution">
    <text evidence="2">The sequence shown here is derived from an EMBL/GenBank/DDBJ whole genome shotgun (WGS) entry which is preliminary data.</text>
</comment>